<keyword evidence="7" id="KW-0560">Oxidoreductase</keyword>
<evidence type="ECO:0000313" key="15">
    <source>
        <dbReference type="Proteomes" id="UP000008237"/>
    </source>
</evidence>
<comment type="subunit">
    <text evidence="4">Homodimer.</text>
</comment>
<accession>E2C5C8</accession>
<dbReference type="Proteomes" id="UP000008237">
    <property type="component" value="Unassembled WGS sequence"/>
</dbReference>
<proteinExistence type="inferred from homology"/>
<evidence type="ECO:0000256" key="2">
    <source>
        <dbReference type="ARBA" id="ARBA00004275"/>
    </source>
</evidence>
<dbReference type="InterPro" id="IPR051264">
    <property type="entry name" value="FAD-oxidored/transferase_4"/>
</dbReference>
<dbReference type="OMA" id="YNEDWMR"/>
<dbReference type="GO" id="GO:0071949">
    <property type="term" value="F:FAD binding"/>
    <property type="evidence" value="ECO:0007669"/>
    <property type="project" value="InterPro"/>
</dbReference>
<evidence type="ECO:0000313" key="14">
    <source>
        <dbReference type="EMBL" id="EFN76861.1"/>
    </source>
</evidence>
<evidence type="ECO:0000256" key="5">
    <source>
        <dbReference type="ARBA" id="ARBA00022630"/>
    </source>
</evidence>
<dbReference type="InterPro" id="IPR004113">
    <property type="entry name" value="FAD-bd_oxidored_4_C"/>
</dbReference>
<sequence>MRTTPVSVLLRRCNDAVRQPTVKIASLSRRCYSANPKPELTSIRYKVHRGPYASISTADVRFFDGLLGSSRIITDPEECEMYNIDFPKTVRGNSQLILKPKSTEEVSAILKYCNEKRLAVCPQSGNTGLVGGSTPVFDEIVVSMKLMNKILETNHLAGVLTCEAGCVLQDLDDHLTTVGLMMPLDLGAKGSCLIGGCVSTNAGGLRLLRYGNLHGNVLGVEAVKANGDVVDAMNTLKKNNTGYHVKHLFIGSEGTLGIVTKVVIQCPPLPKAVNVAFLGLTNFNKVLETYHLAKKELGEILSSCEMMDRLSLDVSINHLGLKNPLTMHENGHDFYMVIETSGSHSAHDEEKLSLFVEKALNQGIIEDGTLANETTKVNHIWAMRERISEGVLRDGYVFKYDISLPLSSYYEIVEVLRERIRDPRVVRISGYGHIGDGNIHVQVSIPEYYEDIAAQLEPFIFEYISQHKGSISAEHGIGFKKPKYLHLSRNSSEIEMMHDLKKLMDPNGILNPYKVLQPVTTA</sequence>
<dbReference type="OrthoDB" id="5332616at2759"/>
<comment type="function">
    <text evidence="11">Catalyzes the oxidation of D-2-hydroxyglutarate (D-2-HG) to alpha-ketoglutarate. Also catalyzes the oxidation of other D-2-hydroxyacids, such as D-malate (D-MAL) and D-lactate (D-LAC). Exhibits high activities towards D-2-HG and D-MAL but a very weak activity towards D-LAC.</text>
</comment>
<dbReference type="FunFam" id="3.30.43.10:FF:000011">
    <property type="entry name" value="D-lactate dehydrogenase (Cytochrome)"/>
    <property type="match status" value="1"/>
</dbReference>
<dbReference type="Gene3D" id="3.30.465.10">
    <property type="match status" value="1"/>
</dbReference>
<dbReference type="GO" id="GO:0051990">
    <property type="term" value="F:(R)-2-hydroxyglutarate dehydrogenase activity"/>
    <property type="evidence" value="ECO:0007669"/>
    <property type="project" value="UniProtKB-EC"/>
</dbReference>
<keyword evidence="6" id="KW-0274">FAD</keyword>
<dbReference type="InterPro" id="IPR016167">
    <property type="entry name" value="FAD-bd_PCMH_sub1"/>
</dbReference>
<keyword evidence="5" id="KW-0285">Flavoprotein</keyword>
<keyword evidence="15" id="KW-1185">Reference proteome</keyword>
<comment type="subcellular location">
    <subcellularLocation>
        <location evidence="2">Peroxisome</location>
    </subcellularLocation>
</comment>
<dbReference type="KEGG" id="hst:105190242"/>
<dbReference type="InterPro" id="IPR016164">
    <property type="entry name" value="FAD-linked_Oxase-like_C"/>
</dbReference>
<dbReference type="Pfam" id="PF02913">
    <property type="entry name" value="FAD-oxidase_C"/>
    <property type="match status" value="1"/>
</dbReference>
<evidence type="ECO:0000256" key="11">
    <source>
        <dbReference type="ARBA" id="ARBA00045410"/>
    </source>
</evidence>
<dbReference type="InterPro" id="IPR006094">
    <property type="entry name" value="Oxid_FAD_bind_N"/>
</dbReference>
<comment type="cofactor">
    <cofactor evidence="1">
        <name>FAD</name>
        <dbReference type="ChEBI" id="CHEBI:57692"/>
    </cofactor>
</comment>
<reference evidence="14 15" key="1">
    <citation type="journal article" date="2010" name="Science">
        <title>Genomic comparison of the ants Camponotus floridanus and Harpegnathos saltator.</title>
        <authorList>
            <person name="Bonasio R."/>
            <person name="Zhang G."/>
            <person name="Ye C."/>
            <person name="Mutti N.S."/>
            <person name="Fang X."/>
            <person name="Qin N."/>
            <person name="Donahue G."/>
            <person name="Yang P."/>
            <person name="Li Q."/>
            <person name="Li C."/>
            <person name="Zhang P."/>
            <person name="Huang Z."/>
            <person name="Berger S.L."/>
            <person name="Reinberg D."/>
            <person name="Wang J."/>
            <person name="Liebig J."/>
        </authorList>
    </citation>
    <scope>NUCLEOTIDE SEQUENCE [LARGE SCALE GENOMIC DNA]</scope>
    <source>
        <strain evidence="14 15">R22 G/1</strain>
    </source>
</reference>
<dbReference type="FunFam" id="1.10.45.10:FF:000001">
    <property type="entry name" value="D-lactate dehydrogenase mitochondrial"/>
    <property type="match status" value="1"/>
</dbReference>
<evidence type="ECO:0000256" key="6">
    <source>
        <dbReference type="ARBA" id="ARBA00022827"/>
    </source>
</evidence>
<dbReference type="FunFam" id="3.30.70.2190:FF:000001">
    <property type="entry name" value="D-2-hydroxyglutarate dehydrogenase mitochondrial"/>
    <property type="match status" value="1"/>
</dbReference>
<dbReference type="PROSITE" id="PS51387">
    <property type="entry name" value="FAD_PCMH"/>
    <property type="match status" value="1"/>
</dbReference>
<comment type="catalytic activity">
    <reaction evidence="12">
        <text>(R)-malate + A = oxaloacetate + AH2</text>
        <dbReference type="Rhea" id="RHEA:67460"/>
        <dbReference type="ChEBI" id="CHEBI:13193"/>
        <dbReference type="ChEBI" id="CHEBI:15588"/>
        <dbReference type="ChEBI" id="CHEBI:16452"/>
        <dbReference type="ChEBI" id="CHEBI:17499"/>
    </reaction>
    <physiologicalReaction direction="left-to-right" evidence="12">
        <dbReference type="Rhea" id="RHEA:67461"/>
    </physiologicalReaction>
</comment>
<dbReference type="GO" id="GO:0005777">
    <property type="term" value="C:peroxisome"/>
    <property type="evidence" value="ECO:0007669"/>
    <property type="project" value="UniProtKB-SubCell"/>
</dbReference>
<dbReference type="Gene3D" id="1.10.45.10">
    <property type="entry name" value="Vanillyl-alcohol Oxidase, Chain A, domain 4"/>
    <property type="match status" value="1"/>
</dbReference>
<feature type="domain" description="FAD-binding PCMH-type" evidence="13">
    <location>
        <begin position="90"/>
        <end position="269"/>
    </location>
</feature>
<dbReference type="FunCoup" id="E2C5C8">
    <property type="interactions" value="698"/>
</dbReference>
<keyword evidence="8" id="KW-0576">Peroxisome</keyword>
<dbReference type="GO" id="GO:0005739">
    <property type="term" value="C:mitochondrion"/>
    <property type="evidence" value="ECO:0007669"/>
    <property type="project" value="TreeGrafter"/>
</dbReference>
<dbReference type="EC" id="1.1.99.39" evidence="9"/>
<evidence type="ECO:0000256" key="9">
    <source>
        <dbReference type="ARBA" id="ARBA00039003"/>
    </source>
</evidence>
<evidence type="ECO:0000256" key="4">
    <source>
        <dbReference type="ARBA" id="ARBA00011738"/>
    </source>
</evidence>
<evidence type="ECO:0000256" key="12">
    <source>
        <dbReference type="ARBA" id="ARBA00049267"/>
    </source>
</evidence>
<dbReference type="Pfam" id="PF01565">
    <property type="entry name" value="FAD_binding_4"/>
    <property type="match status" value="1"/>
</dbReference>
<protein>
    <recommendedName>
        <fullName evidence="10">D-2-hydroxyglutarate dehydrogenase, mitochondrial</fullName>
        <ecNumber evidence="9">1.1.99.39</ecNumber>
    </recommendedName>
</protein>
<name>E2C5C8_HARSA</name>
<dbReference type="FunFam" id="3.30.70.2740:FF:000002">
    <property type="entry name" value="D-2-hydroxyglutarate dehydrogenase mitochondrial"/>
    <property type="match status" value="1"/>
</dbReference>
<dbReference type="EMBL" id="GL452770">
    <property type="protein sequence ID" value="EFN76861.1"/>
    <property type="molecule type" value="Genomic_DNA"/>
</dbReference>
<comment type="similarity">
    <text evidence="3">Belongs to the FAD-binding oxidoreductase/transferase type 4 family.</text>
</comment>
<dbReference type="Gene3D" id="3.30.70.2190">
    <property type="match status" value="1"/>
</dbReference>
<gene>
    <name evidence="14" type="ORF">EAI_16509</name>
</gene>
<dbReference type="SUPFAM" id="SSF56176">
    <property type="entry name" value="FAD-binding/transporter-associated domain-like"/>
    <property type="match status" value="1"/>
</dbReference>
<evidence type="ECO:0000256" key="7">
    <source>
        <dbReference type="ARBA" id="ARBA00023002"/>
    </source>
</evidence>
<dbReference type="InterPro" id="IPR016169">
    <property type="entry name" value="FAD-bd_PCMH_sub2"/>
</dbReference>
<dbReference type="InterPro" id="IPR036318">
    <property type="entry name" value="FAD-bd_PCMH-like_sf"/>
</dbReference>
<evidence type="ECO:0000259" key="13">
    <source>
        <dbReference type="PROSITE" id="PS51387"/>
    </source>
</evidence>
<dbReference type="AlphaFoldDB" id="E2C5C8"/>
<evidence type="ECO:0000256" key="10">
    <source>
        <dbReference type="ARBA" id="ARBA00039639"/>
    </source>
</evidence>
<dbReference type="FunFam" id="3.30.465.10:FF:000001">
    <property type="entry name" value="D-2-hydroxyglutarate dehydrogenase, mitochondrial"/>
    <property type="match status" value="1"/>
</dbReference>
<organism evidence="15">
    <name type="scientific">Harpegnathos saltator</name>
    <name type="common">Jerdon's jumping ant</name>
    <dbReference type="NCBI Taxonomy" id="610380"/>
    <lineage>
        <taxon>Eukaryota</taxon>
        <taxon>Metazoa</taxon>
        <taxon>Ecdysozoa</taxon>
        <taxon>Arthropoda</taxon>
        <taxon>Hexapoda</taxon>
        <taxon>Insecta</taxon>
        <taxon>Pterygota</taxon>
        <taxon>Neoptera</taxon>
        <taxon>Endopterygota</taxon>
        <taxon>Hymenoptera</taxon>
        <taxon>Apocrita</taxon>
        <taxon>Aculeata</taxon>
        <taxon>Formicoidea</taxon>
        <taxon>Formicidae</taxon>
        <taxon>Ponerinae</taxon>
        <taxon>Ponerini</taxon>
        <taxon>Harpegnathos</taxon>
    </lineage>
</organism>
<dbReference type="Gene3D" id="3.30.43.10">
    <property type="entry name" value="Uridine Diphospho-n-acetylenolpyruvylglucosamine Reductase, domain 2"/>
    <property type="match status" value="1"/>
</dbReference>
<dbReference type="InParanoid" id="E2C5C8"/>
<evidence type="ECO:0000256" key="8">
    <source>
        <dbReference type="ARBA" id="ARBA00023140"/>
    </source>
</evidence>
<dbReference type="InterPro" id="IPR016166">
    <property type="entry name" value="FAD-bd_PCMH"/>
</dbReference>
<dbReference type="InterPro" id="IPR016171">
    <property type="entry name" value="Vanillyl_alc_oxidase_C-sub2"/>
</dbReference>
<dbReference type="Gene3D" id="3.30.70.2740">
    <property type="match status" value="1"/>
</dbReference>
<evidence type="ECO:0000256" key="3">
    <source>
        <dbReference type="ARBA" id="ARBA00008000"/>
    </source>
</evidence>
<dbReference type="STRING" id="610380.E2C5C8"/>
<evidence type="ECO:0000256" key="1">
    <source>
        <dbReference type="ARBA" id="ARBA00001974"/>
    </source>
</evidence>
<dbReference type="SUPFAM" id="SSF55103">
    <property type="entry name" value="FAD-linked oxidases, C-terminal domain"/>
    <property type="match status" value="1"/>
</dbReference>
<dbReference type="PANTHER" id="PTHR43716">
    <property type="entry name" value="D-2-HYDROXYGLUTARATE DEHYDROGENASE, MITOCHONDRIAL"/>
    <property type="match status" value="1"/>
</dbReference>
<dbReference type="PANTHER" id="PTHR43716:SF1">
    <property type="entry name" value="D-2-HYDROXYGLUTARATE DEHYDROGENASE, MITOCHONDRIAL"/>
    <property type="match status" value="1"/>
</dbReference>
<dbReference type="PhylomeDB" id="E2C5C8"/>